<feature type="region of interest" description="Disordered" evidence="1">
    <location>
        <begin position="55"/>
        <end position="95"/>
    </location>
</feature>
<proteinExistence type="predicted"/>
<name>A0A176WDS9_MARPO</name>
<protein>
    <submittedName>
        <fullName evidence="2">Uncharacterized protein</fullName>
    </submittedName>
</protein>
<accession>A0A176WDS9</accession>
<gene>
    <name evidence="2" type="ORF">AXG93_977s1040</name>
</gene>
<sequence length="95" mass="10846">MYVAWPVKGGPLRWQRSREQDDEEKKKKKKLRARGSAGGVRPEFVCCLRAAEQSRPNAFNRSRVESSEDRVPHSAAGTLSPEPLDSEEFVRYVDQ</sequence>
<organism evidence="2 3">
    <name type="scientific">Marchantia polymorpha subsp. ruderalis</name>
    <dbReference type="NCBI Taxonomy" id="1480154"/>
    <lineage>
        <taxon>Eukaryota</taxon>
        <taxon>Viridiplantae</taxon>
        <taxon>Streptophyta</taxon>
        <taxon>Embryophyta</taxon>
        <taxon>Marchantiophyta</taxon>
        <taxon>Marchantiopsida</taxon>
        <taxon>Marchantiidae</taxon>
        <taxon>Marchantiales</taxon>
        <taxon>Marchantiaceae</taxon>
        <taxon>Marchantia</taxon>
    </lineage>
</organism>
<feature type="compositionally biased region" description="Basic and acidic residues" evidence="1">
    <location>
        <begin position="62"/>
        <end position="72"/>
    </location>
</feature>
<feature type="compositionally biased region" description="Basic and acidic residues" evidence="1">
    <location>
        <begin position="16"/>
        <end position="25"/>
    </location>
</feature>
<dbReference type="EMBL" id="LVLJ01001301">
    <property type="protein sequence ID" value="OAE30522.1"/>
    <property type="molecule type" value="Genomic_DNA"/>
</dbReference>
<evidence type="ECO:0000313" key="3">
    <source>
        <dbReference type="Proteomes" id="UP000077202"/>
    </source>
</evidence>
<feature type="region of interest" description="Disordered" evidence="1">
    <location>
        <begin position="1"/>
        <end position="39"/>
    </location>
</feature>
<dbReference type="Proteomes" id="UP000077202">
    <property type="component" value="Unassembled WGS sequence"/>
</dbReference>
<keyword evidence="3" id="KW-1185">Reference proteome</keyword>
<reference evidence="2" key="1">
    <citation type="submission" date="2016-03" db="EMBL/GenBank/DDBJ databases">
        <title>Mechanisms controlling the formation of the plant cell surface in tip-growing cells are functionally conserved among land plants.</title>
        <authorList>
            <person name="Honkanen S."/>
            <person name="Jones V.A."/>
            <person name="Morieri G."/>
            <person name="Champion C."/>
            <person name="Hetherington A.J."/>
            <person name="Kelly S."/>
            <person name="Saint-Marcoux D."/>
            <person name="Proust H."/>
            <person name="Prescott H."/>
            <person name="Dolan L."/>
        </authorList>
    </citation>
    <scope>NUCLEOTIDE SEQUENCE [LARGE SCALE GENOMIC DNA]</scope>
    <source>
        <tissue evidence="2">Whole gametophyte</tissue>
    </source>
</reference>
<comment type="caution">
    <text evidence="2">The sequence shown here is derived from an EMBL/GenBank/DDBJ whole genome shotgun (WGS) entry which is preliminary data.</text>
</comment>
<dbReference type="AlphaFoldDB" id="A0A176WDS9"/>
<evidence type="ECO:0000256" key="1">
    <source>
        <dbReference type="SAM" id="MobiDB-lite"/>
    </source>
</evidence>
<evidence type="ECO:0000313" key="2">
    <source>
        <dbReference type="EMBL" id="OAE30522.1"/>
    </source>
</evidence>